<keyword evidence="1" id="KW-0863">Zinc-finger</keyword>
<feature type="compositionally biased region" description="Polar residues" evidence="2">
    <location>
        <begin position="185"/>
        <end position="195"/>
    </location>
</feature>
<feature type="compositionally biased region" description="Low complexity" evidence="2">
    <location>
        <begin position="308"/>
        <end position="331"/>
    </location>
</feature>
<protein>
    <submittedName>
        <fullName evidence="4">Putative tx1-4 bf</fullName>
    </submittedName>
</protein>
<organism evidence="4">
    <name type="scientific">Amblyomma sculptum</name>
    <name type="common">Tick</name>
    <dbReference type="NCBI Taxonomy" id="1581419"/>
    <lineage>
        <taxon>Eukaryota</taxon>
        <taxon>Metazoa</taxon>
        <taxon>Ecdysozoa</taxon>
        <taxon>Arthropoda</taxon>
        <taxon>Chelicerata</taxon>
        <taxon>Arachnida</taxon>
        <taxon>Acari</taxon>
        <taxon>Parasitiformes</taxon>
        <taxon>Ixodida</taxon>
        <taxon>Ixodoidea</taxon>
        <taxon>Ixodidae</taxon>
        <taxon>Amblyomminae</taxon>
        <taxon>Amblyomma</taxon>
    </lineage>
</organism>
<keyword evidence="1" id="KW-0479">Metal-binding</keyword>
<dbReference type="GO" id="GO:0003723">
    <property type="term" value="F:RNA binding"/>
    <property type="evidence" value="ECO:0007669"/>
    <property type="project" value="InterPro"/>
</dbReference>
<dbReference type="InterPro" id="IPR042509">
    <property type="entry name" value="ZCCHC3"/>
</dbReference>
<accession>A0A1E1XN93</accession>
<dbReference type="SUPFAM" id="SSF57756">
    <property type="entry name" value="Retrovirus zinc finger-like domains"/>
    <property type="match status" value="1"/>
</dbReference>
<evidence type="ECO:0000256" key="2">
    <source>
        <dbReference type="SAM" id="MobiDB-lite"/>
    </source>
</evidence>
<sequence>KFCVALASAAAAEKMLVEGAFNVNGTSVPVACVGPAVVHVTAFRVPLFVGDAALAAALSSFGKVLDITHPVLKGRRHVGNGTRVVRIEMKQAVPNFLTVQGHRVMFDYRGVRKVCSRCGQDGHIGAACRTPRCARCEVFGHDTAGCGAACRRCGGRHATADCLRPRSYAAAAASRKEPSKDNVAAETQGTPTVRTSVADANPTTSSPREPESAPATEVPGKDQQEGTPSNEVEPFGAVFAEPLPPPPGTVSFNTESSSGDESSVTSDDMVDVPDKVTPLRLTGDLTCGQVSGPTTPLGADDARSPSPASHTLPSATLASASASAASVAKTTQQPVSEATSADDPENMDFSRPDFKRAHPQSSESEGTVNERCSKKVPRASSAAHGSAL</sequence>
<reference evidence="4" key="1">
    <citation type="submission" date="2016-09" db="EMBL/GenBank/DDBJ databases">
        <authorList>
            <person name="Capua I."/>
            <person name="De Benedictis P."/>
            <person name="Joannis T."/>
            <person name="Lombin L.H."/>
            <person name="Cattoli G."/>
        </authorList>
    </citation>
    <scope>NUCLEOTIDE SEQUENCE</scope>
</reference>
<dbReference type="PANTHER" id="PTHR22639:SF3">
    <property type="entry name" value="ZINC FINGER CCHC DOMAIN-CONTAINING PROTEIN 3"/>
    <property type="match status" value="1"/>
</dbReference>
<feature type="domain" description="CCHC-type" evidence="3">
    <location>
        <begin position="115"/>
        <end position="129"/>
    </location>
</feature>
<dbReference type="GO" id="GO:0003690">
    <property type="term" value="F:double-stranded DNA binding"/>
    <property type="evidence" value="ECO:0007669"/>
    <property type="project" value="InterPro"/>
</dbReference>
<dbReference type="PROSITE" id="PS50158">
    <property type="entry name" value="ZF_CCHC"/>
    <property type="match status" value="1"/>
</dbReference>
<feature type="compositionally biased region" description="Low complexity" evidence="2">
    <location>
        <begin position="254"/>
        <end position="267"/>
    </location>
</feature>
<dbReference type="EMBL" id="GFAA01002624">
    <property type="protein sequence ID" value="JAU00811.1"/>
    <property type="molecule type" value="mRNA"/>
</dbReference>
<dbReference type="PANTHER" id="PTHR22639">
    <property type="entry name" value="GAG-RELATED PROTEIN"/>
    <property type="match status" value="1"/>
</dbReference>
<dbReference type="InterPro" id="IPR001878">
    <property type="entry name" value="Znf_CCHC"/>
</dbReference>
<dbReference type="GO" id="GO:0008270">
    <property type="term" value="F:zinc ion binding"/>
    <property type="evidence" value="ECO:0007669"/>
    <property type="project" value="UniProtKB-KW"/>
</dbReference>
<proteinExistence type="evidence at transcript level"/>
<name>A0A1E1XN93_AMBSC</name>
<reference evidence="4" key="2">
    <citation type="journal article" date="2017" name="Front. Cell. Infect. Microbiol.">
        <title>Analysis of the Salivary Gland Transcriptome of Unfed and Partially Fed Amblyomma sculptum Ticks and Descriptive Proteome of the Saliva.</title>
        <authorList>
            <person name="Esteves E."/>
            <person name="Maruyama S.R."/>
            <person name="Kawahara R."/>
            <person name="Fujita A."/>
            <person name="Martins L.A."/>
            <person name="Righi A.A."/>
            <person name="Costa F.B."/>
            <person name="Palmisano G."/>
            <person name="Labruna M.B."/>
            <person name="Sa-Nunes A."/>
            <person name="Ribeiro J.M.C."/>
            <person name="Fogaca A.C."/>
        </authorList>
    </citation>
    <scope>NUCLEOTIDE SEQUENCE</scope>
</reference>
<evidence type="ECO:0000313" key="4">
    <source>
        <dbReference type="EMBL" id="JAU00811.1"/>
    </source>
</evidence>
<keyword evidence="1" id="KW-0862">Zinc</keyword>
<feature type="region of interest" description="Disordered" evidence="2">
    <location>
        <begin position="172"/>
        <end position="388"/>
    </location>
</feature>
<dbReference type="InterPro" id="IPR036875">
    <property type="entry name" value="Znf_CCHC_sf"/>
</dbReference>
<dbReference type="AlphaFoldDB" id="A0A1E1XN93"/>
<feature type="non-terminal residue" evidence="4">
    <location>
        <position position="1"/>
    </location>
</feature>
<evidence type="ECO:0000259" key="3">
    <source>
        <dbReference type="PROSITE" id="PS50158"/>
    </source>
</evidence>
<dbReference type="GO" id="GO:0002218">
    <property type="term" value="P:activation of innate immune response"/>
    <property type="evidence" value="ECO:0007669"/>
    <property type="project" value="InterPro"/>
</dbReference>
<evidence type="ECO:0000256" key="1">
    <source>
        <dbReference type="PROSITE-ProRule" id="PRU00047"/>
    </source>
</evidence>